<keyword evidence="3" id="KW-1185">Reference proteome</keyword>
<sequence>MAKEAVESAGIGGAISSKASVASIVGKSRHVGNTIGSSINVKHVFHGEINRRGNAVGFHHEAGIGYQGKARITEIIAPPNAQGVYRGRVEVLNSQTGQWVQKGPISSFFPQSWNRQQVMSEIKGAFKNSTVQGSKWEGRSPSGVKIGGYLDKNGNINTAYPIYEP</sequence>
<evidence type="ECO:0000313" key="3">
    <source>
        <dbReference type="Proteomes" id="UP000239550"/>
    </source>
</evidence>
<protein>
    <recommendedName>
        <fullName evidence="1">Bacterial EndoU nuclease domain-containing protein</fullName>
    </recommendedName>
</protein>
<evidence type="ECO:0000313" key="2">
    <source>
        <dbReference type="EMBL" id="PQQ22813.1"/>
    </source>
</evidence>
<dbReference type="Proteomes" id="UP000239550">
    <property type="component" value="Unassembled WGS sequence"/>
</dbReference>
<feature type="domain" description="Bacterial EndoU nuclease" evidence="1">
    <location>
        <begin position="40"/>
        <end position="162"/>
    </location>
</feature>
<gene>
    <name evidence="2" type="ORF">C6H66_22010</name>
</gene>
<comment type="caution">
    <text evidence="2">The sequence shown here is derived from an EMBL/GenBank/DDBJ whole genome shotgun (WGS) entry which is preliminary data.</text>
</comment>
<accession>A0A2S8PV96</accession>
<dbReference type="InterPro" id="IPR029501">
    <property type="entry name" value="EndoU_bac"/>
</dbReference>
<proteinExistence type="predicted"/>
<name>A0A2S8PV96_9GAMM</name>
<dbReference type="AlphaFoldDB" id="A0A2S8PV96"/>
<dbReference type="Pfam" id="PF14436">
    <property type="entry name" value="EndoU_bacteria"/>
    <property type="match status" value="1"/>
</dbReference>
<evidence type="ECO:0000259" key="1">
    <source>
        <dbReference type="Pfam" id="PF14436"/>
    </source>
</evidence>
<dbReference type="GO" id="GO:0004519">
    <property type="term" value="F:endonuclease activity"/>
    <property type="evidence" value="ECO:0007669"/>
    <property type="project" value="InterPro"/>
</dbReference>
<dbReference type="EMBL" id="PUWT01000074">
    <property type="protein sequence ID" value="PQQ22813.1"/>
    <property type="molecule type" value="Genomic_DNA"/>
</dbReference>
<reference evidence="2 3" key="1">
    <citation type="submission" date="2018-02" db="EMBL/GenBank/DDBJ databases">
        <title>Five New Genomes of Indian Photorhabdus Isolates TSA.</title>
        <authorList>
            <person name="Dubay B."/>
            <person name="Somvanshi V.S."/>
        </authorList>
    </citation>
    <scope>NUCLEOTIDE SEQUENCE [LARGE SCALE GENOMIC DNA]</scope>
    <source>
        <strain evidence="2 3">H1</strain>
    </source>
</reference>
<organism evidence="2 3">
    <name type="scientific">Photorhabdus hindustanensis</name>
    <dbReference type="NCBI Taxonomy" id="2918802"/>
    <lineage>
        <taxon>Bacteria</taxon>
        <taxon>Pseudomonadati</taxon>
        <taxon>Pseudomonadota</taxon>
        <taxon>Gammaproteobacteria</taxon>
        <taxon>Enterobacterales</taxon>
        <taxon>Morganellaceae</taxon>
        <taxon>Photorhabdus</taxon>
    </lineage>
</organism>